<gene>
    <name evidence="2" type="ORF">BKA08_003156</name>
</gene>
<dbReference type="AlphaFoldDB" id="A0A7Y9F3F5"/>
<dbReference type="InterPro" id="IPR045057">
    <property type="entry name" value="Gcn5-rel_NAT"/>
</dbReference>
<dbReference type="PANTHER" id="PTHR31435">
    <property type="entry name" value="PROTEIN NATD1"/>
    <property type="match status" value="1"/>
</dbReference>
<accession>A0A7Y9F3F5</accession>
<dbReference type="InterPro" id="IPR031165">
    <property type="entry name" value="GNAT_YJDJ"/>
</dbReference>
<evidence type="ECO:0000313" key="2">
    <source>
        <dbReference type="EMBL" id="NYD58918.1"/>
    </source>
</evidence>
<dbReference type="RefSeq" id="WP_179616454.1">
    <property type="nucleotide sequence ID" value="NZ_CP059163.1"/>
</dbReference>
<evidence type="ECO:0000259" key="1">
    <source>
        <dbReference type="PROSITE" id="PS51729"/>
    </source>
</evidence>
<name>A0A7Y9F3F5_9ACTN</name>
<comment type="caution">
    <text evidence="2">The sequence shown here is derived from an EMBL/GenBank/DDBJ whole genome shotgun (WGS) entry which is preliminary data.</text>
</comment>
<proteinExistence type="predicted"/>
<organism evidence="2 3">
    <name type="scientific">Nocardioides marinisabuli</name>
    <dbReference type="NCBI Taxonomy" id="419476"/>
    <lineage>
        <taxon>Bacteria</taxon>
        <taxon>Bacillati</taxon>
        <taxon>Actinomycetota</taxon>
        <taxon>Actinomycetes</taxon>
        <taxon>Propionibacteriales</taxon>
        <taxon>Nocardioidaceae</taxon>
        <taxon>Nocardioides</taxon>
    </lineage>
</organism>
<dbReference type="PANTHER" id="PTHR31435:SF10">
    <property type="entry name" value="BSR4717 PROTEIN"/>
    <property type="match status" value="1"/>
</dbReference>
<dbReference type="SUPFAM" id="SSF55729">
    <property type="entry name" value="Acyl-CoA N-acyltransferases (Nat)"/>
    <property type="match status" value="1"/>
</dbReference>
<sequence length="97" mass="10446">MSDAVVTHQPEQQRYVASLDGVEAGVAQYELADDPARVVFTHTVVGDEFGGDGVGSALAREALDDVRAAGERSVVAQCSFIAGWIEKHPEYEDLLVR</sequence>
<feature type="domain" description="N-acetyltransferase" evidence="1">
    <location>
        <begin position="7"/>
        <end position="96"/>
    </location>
</feature>
<dbReference type="Gene3D" id="3.40.630.30">
    <property type="match status" value="1"/>
</dbReference>
<dbReference type="EMBL" id="JACCBE010000001">
    <property type="protein sequence ID" value="NYD58918.1"/>
    <property type="molecule type" value="Genomic_DNA"/>
</dbReference>
<dbReference type="CDD" id="cd04301">
    <property type="entry name" value="NAT_SF"/>
    <property type="match status" value="1"/>
</dbReference>
<dbReference type="Proteomes" id="UP000516957">
    <property type="component" value="Unassembled WGS sequence"/>
</dbReference>
<reference evidence="2 3" key="1">
    <citation type="submission" date="2020-07" db="EMBL/GenBank/DDBJ databases">
        <title>Sequencing the genomes of 1000 actinobacteria strains.</title>
        <authorList>
            <person name="Klenk H.-P."/>
        </authorList>
    </citation>
    <scope>NUCLEOTIDE SEQUENCE [LARGE SCALE GENOMIC DNA]</scope>
    <source>
        <strain evidence="2 3">DSM 18965</strain>
    </source>
</reference>
<keyword evidence="3" id="KW-1185">Reference proteome</keyword>
<evidence type="ECO:0000313" key="3">
    <source>
        <dbReference type="Proteomes" id="UP000516957"/>
    </source>
</evidence>
<dbReference type="InterPro" id="IPR016181">
    <property type="entry name" value="Acyl_CoA_acyltransferase"/>
</dbReference>
<protein>
    <recommendedName>
        <fullName evidence="1">N-acetyltransferase domain-containing protein</fullName>
    </recommendedName>
</protein>
<dbReference type="Pfam" id="PF14542">
    <property type="entry name" value="Acetyltransf_CG"/>
    <property type="match status" value="1"/>
</dbReference>
<dbReference type="PROSITE" id="PS51729">
    <property type="entry name" value="GNAT_YJDJ"/>
    <property type="match status" value="1"/>
</dbReference>